<dbReference type="Gene3D" id="3.30.870.10">
    <property type="entry name" value="Endonuclease Chain A"/>
    <property type="match status" value="1"/>
</dbReference>
<dbReference type="InterPro" id="IPR059166">
    <property type="entry name" value="PLD-like_cat"/>
</dbReference>
<dbReference type="InterPro" id="IPR001736">
    <property type="entry name" value="PLipase_D/transphosphatidylase"/>
</dbReference>
<dbReference type="GO" id="GO:0004519">
    <property type="term" value="F:endonuclease activity"/>
    <property type="evidence" value="ECO:0007669"/>
    <property type="project" value="UniProtKB-KW"/>
</dbReference>
<dbReference type="Proteomes" id="UP000291151">
    <property type="component" value="Chromosome"/>
</dbReference>
<organism evidence="2 3">
    <name type="scientific">Ureibacillus thermophilus</name>
    <dbReference type="NCBI Taxonomy" id="367743"/>
    <lineage>
        <taxon>Bacteria</taxon>
        <taxon>Bacillati</taxon>
        <taxon>Bacillota</taxon>
        <taxon>Bacilli</taxon>
        <taxon>Bacillales</taxon>
        <taxon>Caryophanaceae</taxon>
        <taxon>Ureibacillus</taxon>
    </lineage>
</organism>
<dbReference type="PROSITE" id="PS50035">
    <property type="entry name" value="PLD"/>
    <property type="match status" value="1"/>
</dbReference>
<gene>
    <name evidence="2" type="ORF">DKZ56_12095</name>
</gene>
<evidence type="ECO:0000313" key="3">
    <source>
        <dbReference type="Proteomes" id="UP000291151"/>
    </source>
</evidence>
<dbReference type="InterPro" id="IPR025202">
    <property type="entry name" value="PLD-like_dom"/>
</dbReference>
<reference evidence="2 3" key="1">
    <citation type="submission" date="2019-02" db="EMBL/GenBank/DDBJ databases">
        <title>Ureibacillus thermophilus.</title>
        <authorList>
            <person name="Sunny J.S."/>
            <person name="Natarajan A."/>
            <person name="Saleena L.M."/>
        </authorList>
    </citation>
    <scope>NUCLEOTIDE SEQUENCE [LARGE SCALE GENOMIC DNA]</scope>
    <source>
        <strain evidence="2 3">LM102</strain>
    </source>
</reference>
<evidence type="ECO:0000259" key="1">
    <source>
        <dbReference type="PROSITE" id="PS50035"/>
    </source>
</evidence>
<sequence>MRAWHAPKIIEICRKALRREISAGLFLFLPFLRLKRKKAKRHGFWKSNDARIMEGLKLYLVELGFRKCLLQIKGKKRCQTMSVHLVTNDLLDQFNELLDMTEAKLNIISPFIGMQTASRLADWLIQNPNVKCNIITRFYREEFIENVSSVFGLEKLLHAGAKIYALIDLHSKLYMFDSHSVIIGSANFTHGGFVSNHEIAVLLSNEPEIASKCIEYFNDLLSRIENAGGGLVIQEWIDEEKEAIRKIAPNRKDKSVTYSNEAKKGVKLSKIVKLDSFEEFIQSTPKISLTQEEVWLKFEGTGEDRIPNHLDYQEMKGVRKRDLNRTFFPTRPSGIKKGDLLFLTIVSFDENNQPTPMIVGYARTDGYHHDNVADASEIKEEPWKERFPYFVEFTGGKAVKAPIKNGIRLIDLYASLGKATYPSLQQKSNVSLKTLHSMHFRRSHIRITSEARDYLMKELDKLFTKYGYIQLG</sequence>
<proteinExistence type="predicted"/>
<name>A0A4V1A3A2_9BACL</name>
<keyword evidence="2" id="KW-0540">Nuclease</keyword>
<feature type="domain" description="PLD phosphodiesterase" evidence="1">
    <location>
        <begin position="169"/>
        <end position="192"/>
    </location>
</feature>
<dbReference type="SUPFAM" id="SSF56024">
    <property type="entry name" value="Phospholipase D/nuclease"/>
    <property type="match status" value="1"/>
</dbReference>
<dbReference type="CDD" id="cd09176">
    <property type="entry name" value="PLDc_unchar6"/>
    <property type="match status" value="1"/>
</dbReference>
<protein>
    <submittedName>
        <fullName evidence="2">NgoFVII family restriction endonuclease</fullName>
    </submittedName>
</protein>
<evidence type="ECO:0000313" key="2">
    <source>
        <dbReference type="EMBL" id="QBK26540.1"/>
    </source>
</evidence>
<dbReference type="GO" id="GO:0006793">
    <property type="term" value="P:phosphorus metabolic process"/>
    <property type="evidence" value="ECO:0007669"/>
    <property type="project" value="UniProtKB-ARBA"/>
</dbReference>
<keyword evidence="2" id="KW-0255">Endonuclease</keyword>
<dbReference type="EMBL" id="CP036528">
    <property type="protein sequence ID" value="QBK26540.1"/>
    <property type="molecule type" value="Genomic_DNA"/>
</dbReference>
<dbReference type="KEGG" id="uth:DKZ56_12095"/>
<dbReference type="Pfam" id="PF13091">
    <property type="entry name" value="PLDc_2"/>
    <property type="match status" value="1"/>
</dbReference>
<keyword evidence="2" id="KW-0378">Hydrolase</keyword>
<dbReference type="AlphaFoldDB" id="A0A4V1A3A2"/>
<accession>A0A4V1A3A2</accession>
<keyword evidence="3" id="KW-1185">Reference proteome</keyword>